<feature type="transmembrane region" description="Helical" evidence="1">
    <location>
        <begin position="81"/>
        <end position="101"/>
    </location>
</feature>
<feature type="transmembrane region" description="Helical" evidence="1">
    <location>
        <begin position="113"/>
        <end position="131"/>
    </location>
</feature>
<dbReference type="RefSeq" id="WP_316777311.1">
    <property type="nucleotide sequence ID" value="NZ_JASMWN010000010.1"/>
</dbReference>
<evidence type="ECO:0000313" key="2">
    <source>
        <dbReference type="EMBL" id="MDU9004912.1"/>
    </source>
</evidence>
<feature type="transmembrane region" description="Helical" evidence="1">
    <location>
        <begin position="143"/>
        <end position="161"/>
    </location>
</feature>
<reference evidence="3" key="1">
    <citation type="submission" date="2023-05" db="EMBL/GenBank/DDBJ databases">
        <title>Sedimentitalea sp. nov. JM2-8.</title>
        <authorList>
            <person name="Huang J."/>
        </authorList>
    </citation>
    <scope>NUCLEOTIDE SEQUENCE [LARGE SCALE GENOMIC DNA]</scope>
    <source>
        <strain evidence="3">KHS03</strain>
    </source>
</reference>
<keyword evidence="3" id="KW-1185">Reference proteome</keyword>
<evidence type="ECO:0000313" key="3">
    <source>
        <dbReference type="Proteomes" id="UP001255416"/>
    </source>
</evidence>
<dbReference type="InterPro" id="IPR018750">
    <property type="entry name" value="DUF2306_membrane"/>
</dbReference>
<name>A0ABU3VFF6_9RHOB</name>
<sequence>MSYVRWMRQGLFWFLSLSVALASVRFPLLPQEIGLEHMWHQFVRSPLLLYVHILISPLALALVPVQFSSRLRQSRPRLHRWLGRTYGVAILLGGVSGLMIAPNAGGGVVGQTGFFLLAVLWLATTTIGIWQARQRNFLSHRKWMIRSAALTWAAVTLRLYLPVLTGTLGFDTGYMVVAWMCWVPNLLVAEWLLRRVGPRPQALPSGA</sequence>
<proteinExistence type="predicted"/>
<comment type="caution">
    <text evidence="2">The sequence shown here is derived from an EMBL/GenBank/DDBJ whole genome shotgun (WGS) entry which is preliminary data.</text>
</comment>
<feature type="transmembrane region" description="Helical" evidence="1">
    <location>
        <begin position="49"/>
        <end position="69"/>
    </location>
</feature>
<accession>A0ABU3VFF6</accession>
<evidence type="ECO:0000256" key="1">
    <source>
        <dbReference type="SAM" id="Phobius"/>
    </source>
</evidence>
<dbReference type="Pfam" id="PF10067">
    <property type="entry name" value="DUF2306"/>
    <property type="match status" value="1"/>
</dbReference>
<protein>
    <submittedName>
        <fullName evidence="2">DUF2306 domain-containing protein</fullName>
    </submittedName>
</protein>
<dbReference type="Proteomes" id="UP001255416">
    <property type="component" value="Unassembled WGS sequence"/>
</dbReference>
<organism evidence="2 3">
    <name type="scientific">Sedimentitalea todarodis</name>
    <dbReference type="NCBI Taxonomy" id="1631240"/>
    <lineage>
        <taxon>Bacteria</taxon>
        <taxon>Pseudomonadati</taxon>
        <taxon>Pseudomonadota</taxon>
        <taxon>Alphaproteobacteria</taxon>
        <taxon>Rhodobacterales</taxon>
        <taxon>Paracoccaceae</taxon>
        <taxon>Sedimentitalea</taxon>
    </lineage>
</organism>
<keyword evidence="1" id="KW-0812">Transmembrane</keyword>
<gene>
    <name evidence="2" type="ORF">QO231_13745</name>
</gene>
<dbReference type="EMBL" id="JASMWN010000010">
    <property type="protein sequence ID" value="MDU9004912.1"/>
    <property type="molecule type" value="Genomic_DNA"/>
</dbReference>
<keyword evidence="1" id="KW-1133">Transmembrane helix</keyword>
<keyword evidence="1" id="KW-0472">Membrane</keyword>
<feature type="transmembrane region" description="Helical" evidence="1">
    <location>
        <begin position="173"/>
        <end position="193"/>
    </location>
</feature>